<evidence type="ECO:0000313" key="3">
    <source>
        <dbReference type="EMBL" id="KAJ7323449.1"/>
    </source>
</evidence>
<evidence type="ECO:0000256" key="1">
    <source>
        <dbReference type="SAM" id="SignalP"/>
    </source>
</evidence>
<sequence>MTVPWFVSLLVLLSFLVTAETKNPALFNGEEDILYERVGCFKDTLAEPRPLPVLVKNYRWPSQIDWKNLNKTIRACAEEVKDAGFLYFGLQFYGECWSGPQAHLTYDEDGESENCKLGVGKARTNFVYRLVIKGKEMSDDGM</sequence>
<dbReference type="AlphaFoldDB" id="A0A9W9Y8G2"/>
<comment type="caution">
    <text evidence="3">The sequence shown here is derived from an EMBL/GenBank/DDBJ whole genome shotgun (WGS) entry which is preliminary data.</text>
</comment>
<dbReference type="Proteomes" id="UP001163046">
    <property type="component" value="Unassembled WGS sequence"/>
</dbReference>
<gene>
    <name evidence="3" type="ORF">OS493_031649</name>
</gene>
<name>A0A9W9Y8G2_9CNID</name>
<accession>A0A9W9Y8G2</accession>
<evidence type="ECO:0000313" key="4">
    <source>
        <dbReference type="Proteomes" id="UP001163046"/>
    </source>
</evidence>
<dbReference type="EMBL" id="MU827814">
    <property type="protein sequence ID" value="KAJ7323449.1"/>
    <property type="molecule type" value="Genomic_DNA"/>
</dbReference>
<keyword evidence="1" id="KW-0732">Signal</keyword>
<dbReference type="Pfam" id="PF01822">
    <property type="entry name" value="WSC"/>
    <property type="match status" value="1"/>
</dbReference>
<feature type="signal peptide" evidence="1">
    <location>
        <begin position="1"/>
        <end position="21"/>
    </location>
</feature>
<keyword evidence="4" id="KW-1185">Reference proteome</keyword>
<dbReference type="InterPro" id="IPR002889">
    <property type="entry name" value="WSC_carb-bd"/>
</dbReference>
<proteinExistence type="predicted"/>
<reference evidence="3" key="1">
    <citation type="submission" date="2023-01" db="EMBL/GenBank/DDBJ databases">
        <title>Genome assembly of the deep-sea coral Lophelia pertusa.</title>
        <authorList>
            <person name="Herrera S."/>
            <person name="Cordes E."/>
        </authorList>
    </citation>
    <scope>NUCLEOTIDE SEQUENCE</scope>
    <source>
        <strain evidence="3">USNM1676648</strain>
        <tissue evidence="3">Polyp</tissue>
    </source>
</reference>
<dbReference type="OrthoDB" id="5979752at2759"/>
<feature type="chain" id="PRO_5040895964" description="WSC domain-containing protein" evidence="1">
    <location>
        <begin position="22"/>
        <end position="142"/>
    </location>
</feature>
<protein>
    <recommendedName>
        <fullName evidence="2">WSC domain-containing protein</fullName>
    </recommendedName>
</protein>
<organism evidence="3 4">
    <name type="scientific">Desmophyllum pertusum</name>
    <dbReference type="NCBI Taxonomy" id="174260"/>
    <lineage>
        <taxon>Eukaryota</taxon>
        <taxon>Metazoa</taxon>
        <taxon>Cnidaria</taxon>
        <taxon>Anthozoa</taxon>
        <taxon>Hexacorallia</taxon>
        <taxon>Scleractinia</taxon>
        <taxon>Caryophylliina</taxon>
        <taxon>Caryophylliidae</taxon>
        <taxon>Desmophyllum</taxon>
    </lineage>
</organism>
<feature type="domain" description="WSC" evidence="2">
    <location>
        <begin position="38"/>
        <end position="116"/>
    </location>
</feature>
<evidence type="ECO:0000259" key="2">
    <source>
        <dbReference type="Pfam" id="PF01822"/>
    </source>
</evidence>